<reference evidence="1 2" key="1">
    <citation type="submission" date="2019-03" db="EMBL/GenBank/DDBJ databases">
        <title>Genomic Encyclopedia of Type Strains, Phase IV (KMG-IV): sequencing the most valuable type-strain genomes for metagenomic binning, comparative biology and taxonomic classification.</title>
        <authorList>
            <person name="Goeker M."/>
        </authorList>
    </citation>
    <scope>NUCLEOTIDE SEQUENCE [LARGE SCALE GENOMIC DNA]</scope>
    <source>
        <strain evidence="1 2">DSM 101483</strain>
    </source>
</reference>
<dbReference type="AlphaFoldDB" id="A0AA94PU52"/>
<sequence>MPLLLKNATESIQIGVEDFENADEKRHRSAVRNIYAGILLLYKHQLSNMSPKNSNDILVKREIVPNLSKDGEINFIGSGKRTVDVNGIRRNFNRLNIKVDWDRFEKLQTLRNDIEHYYSDKSINAIKKEIFSHAFALINDFICHYLVKRPAEILGEEYWKVLLENNDVFQDARKRCLESLNDIEWKYCSFTKILSRLRCPECNSPLVRTNETGAYRTDMILVCDQENHEFTLGGVLESAIEDAFWADNYVAAKDGDDPVLGACPNCQRKAYIFEEDICFMCEESRSYRECSVCGEDLSLDEQEFNGLCGYHYHQMTKDD</sequence>
<name>A0AA94PU52_9BACT</name>
<evidence type="ECO:0000313" key="1">
    <source>
        <dbReference type="EMBL" id="TDT86706.1"/>
    </source>
</evidence>
<dbReference type="RefSeq" id="WP_133987392.1">
    <property type="nucleotide sequence ID" value="NZ_CP014206.1"/>
</dbReference>
<dbReference type="Proteomes" id="UP000295506">
    <property type="component" value="Unassembled WGS sequence"/>
</dbReference>
<gene>
    <name evidence="1" type="ORF">EDC59_11124</name>
</gene>
<comment type="caution">
    <text evidence="1">The sequence shown here is derived from an EMBL/GenBank/DDBJ whole genome shotgun (WGS) entry which is preliminary data.</text>
</comment>
<accession>A0AA94PU52</accession>
<organism evidence="1 2">
    <name type="scientific">Pseudodesulfovibrio indicus</name>
    <dbReference type="NCBI Taxonomy" id="1716143"/>
    <lineage>
        <taxon>Bacteria</taxon>
        <taxon>Pseudomonadati</taxon>
        <taxon>Thermodesulfobacteriota</taxon>
        <taxon>Desulfovibrionia</taxon>
        <taxon>Desulfovibrionales</taxon>
        <taxon>Desulfovibrionaceae</taxon>
    </lineage>
</organism>
<proteinExistence type="predicted"/>
<evidence type="ECO:0000313" key="2">
    <source>
        <dbReference type="Proteomes" id="UP000295506"/>
    </source>
</evidence>
<protein>
    <submittedName>
        <fullName evidence="1">Uncharacterized protein</fullName>
    </submittedName>
</protein>
<dbReference type="EMBL" id="SOBK01000011">
    <property type="protein sequence ID" value="TDT86706.1"/>
    <property type="molecule type" value="Genomic_DNA"/>
</dbReference>